<name>A0A0C9X0W1_9AGAR</name>
<reference evidence="2" key="2">
    <citation type="submission" date="2015-01" db="EMBL/GenBank/DDBJ databases">
        <title>Evolutionary Origins and Diversification of the Mycorrhizal Mutualists.</title>
        <authorList>
            <consortium name="DOE Joint Genome Institute"/>
            <consortium name="Mycorrhizal Genomics Consortium"/>
            <person name="Kohler A."/>
            <person name="Kuo A."/>
            <person name="Nagy L.G."/>
            <person name="Floudas D."/>
            <person name="Copeland A."/>
            <person name="Barry K.W."/>
            <person name="Cichocki N."/>
            <person name="Veneault-Fourrey C."/>
            <person name="LaButti K."/>
            <person name="Lindquist E.A."/>
            <person name="Lipzen A."/>
            <person name="Lundell T."/>
            <person name="Morin E."/>
            <person name="Murat C."/>
            <person name="Riley R."/>
            <person name="Ohm R."/>
            <person name="Sun H."/>
            <person name="Tunlid A."/>
            <person name="Henrissat B."/>
            <person name="Grigoriev I.V."/>
            <person name="Hibbett D.S."/>
            <person name="Martin F."/>
        </authorList>
    </citation>
    <scope>NUCLEOTIDE SEQUENCE [LARGE SCALE GENOMIC DNA]</scope>
    <source>
        <strain evidence="2">LaAM-08-1</strain>
    </source>
</reference>
<accession>A0A0C9X0W1</accession>
<evidence type="ECO:0000313" key="2">
    <source>
        <dbReference type="Proteomes" id="UP000054477"/>
    </source>
</evidence>
<gene>
    <name evidence="1" type="ORF">K443DRAFT_11746</name>
</gene>
<organism evidence="1 2">
    <name type="scientific">Laccaria amethystina LaAM-08-1</name>
    <dbReference type="NCBI Taxonomy" id="1095629"/>
    <lineage>
        <taxon>Eukaryota</taxon>
        <taxon>Fungi</taxon>
        <taxon>Dikarya</taxon>
        <taxon>Basidiomycota</taxon>
        <taxon>Agaricomycotina</taxon>
        <taxon>Agaricomycetes</taxon>
        <taxon>Agaricomycetidae</taxon>
        <taxon>Agaricales</taxon>
        <taxon>Agaricineae</taxon>
        <taxon>Hydnangiaceae</taxon>
        <taxon>Laccaria</taxon>
    </lineage>
</organism>
<reference evidence="1 2" key="1">
    <citation type="submission" date="2014-04" db="EMBL/GenBank/DDBJ databases">
        <authorList>
            <consortium name="DOE Joint Genome Institute"/>
            <person name="Kuo A."/>
            <person name="Kohler A."/>
            <person name="Nagy L.G."/>
            <person name="Floudas D."/>
            <person name="Copeland A."/>
            <person name="Barry K.W."/>
            <person name="Cichocki N."/>
            <person name="Veneault-Fourrey C."/>
            <person name="LaButti K."/>
            <person name="Lindquist E.A."/>
            <person name="Lipzen A."/>
            <person name="Lundell T."/>
            <person name="Morin E."/>
            <person name="Murat C."/>
            <person name="Sun H."/>
            <person name="Tunlid A."/>
            <person name="Henrissat B."/>
            <person name="Grigoriev I.V."/>
            <person name="Hibbett D.S."/>
            <person name="Martin F."/>
            <person name="Nordberg H.P."/>
            <person name="Cantor M.N."/>
            <person name="Hua S.X."/>
        </authorList>
    </citation>
    <scope>NUCLEOTIDE SEQUENCE [LARGE SCALE GENOMIC DNA]</scope>
    <source>
        <strain evidence="1 2">LaAM-08-1</strain>
    </source>
</reference>
<dbReference type="HOGENOM" id="CLU_2776310_0_0_1"/>
<dbReference type="EMBL" id="KN838774">
    <property type="protein sequence ID" value="KIJ94918.1"/>
    <property type="molecule type" value="Genomic_DNA"/>
</dbReference>
<sequence length="69" mass="7882">MPPPGYPIARDSKANMLEYLSGSPMNWMVPKESSHLWLLANMIVPLKSEPLLSRFMRYVIAACHPKIKK</sequence>
<dbReference type="AlphaFoldDB" id="A0A0C9X0W1"/>
<evidence type="ECO:0000313" key="1">
    <source>
        <dbReference type="EMBL" id="KIJ94918.1"/>
    </source>
</evidence>
<protein>
    <submittedName>
        <fullName evidence="1">Uncharacterized protein</fullName>
    </submittedName>
</protein>
<dbReference type="Proteomes" id="UP000054477">
    <property type="component" value="Unassembled WGS sequence"/>
</dbReference>
<proteinExistence type="predicted"/>
<keyword evidence="2" id="KW-1185">Reference proteome</keyword>